<dbReference type="InterPro" id="IPR016162">
    <property type="entry name" value="Ald_DH_N"/>
</dbReference>
<dbReference type="PIRSF" id="PIRSF000151">
    <property type="entry name" value="GPR"/>
    <property type="match status" value="1"/>
</dbReference>
<keyword evidence="5 7" id="KW-0560">Oxidoreductase</keyword>
<dbReference type="FunFam" id="3.40.309.10:FF:000006">
    <property type="entry name" value="Gamma-glutamyl phosphate reductase"/>
    <property type="match status" value="1"/>
</dbReference>
<evidence type="ECO:0000313" key="10">
    <source>
        <dbReference type="Proteomes" id="UP000031830"/>
    </source>
</evidence>
<evidence type="ECO:0000256" key="1">
    <source>
        <dbReference type="ARBA" id="ARBA00004985"/>
    </source>
</evidence>
<evidence type="ECO:0000256" key="2">
    <source>
        <dbReference type="ARBA" id="ARBA00022605"/>
    </source>
</evidence>
<organism evidence="9 10">
    <name type="scientific">Francisella philomiragia</name>
    <dbReference type="NCBI Taxonomy" id="28110"/>
    <lineage>
        <taxon>Bacteria</taxon>
        <taxon>Pseudomonadati</taxon>
        <taxon>Pseudomonadota</taxon>
        <taxon>Gammaproteobacteria</taxon>
        <taxon>Thiotrichales</taxon>
        <taxon>Francisellaceae</taxon>
        <taxon>Francisella</taxon>
    </lineage>
</organism>
<dbReference type="GO" id="GO:0050661">
    <property type="term" value="F:NADP binding"/>
    <property type="evidence" value="ECO:0007669"/>
    <property type="project" value="InterPro"/>
</dbReference>
<dbReference type="Gene3D" id="3.40.309.10">
    <property type="entry name" value="Aldehyde Dehydrogenase, Chain A, domain 2"/>
    <property type="match status" value="1"/>
</dbReference>
<dbReference type="AlphaFoldDB" id="A0A0B6D7A5"/>
<evidence type="ECO:0000256" key="3">
    <source>
        <dbReference type="ARBA" id="ARBA00022650"/>
    </source>
</evidence>
<dbReference type="PANTHER" id="PTHR11063:SF8">
    <property type="entry name" value="DELTA-1-PYRROLINE-5-CARBOXYLATE SYNTHASE"/>
    <property type="match status" value="1"/>
</dbReference>
<keyword evidence="7" id="KW-0963">Cytoplasm</keyword>
<evidence type="ECO:0000256" key="7">
    <source>
        <dbReference type="HAMAP-Rule" id="MF_00412"/>
    </source>
</evidence>
<reference evidence="9 10" key="1">
    <citation type="journal article" date="2015" name="Genome Announc.">
        <title>Genome sequencing of 18 francisella strains to aid in assay development and testing.</title>
        <authorList>
            <person name="Johnson S.L."/>
            <person name="Daligault H.E."/>
            <person name="Davenport K.W."/>
            <person name="Coyne S.R."/>
            <person name="Frey K.G."/>
            <person name="Koroleva G.I."/>
            <person name="Broomall S.M."/>
            <person name="Bishop-Lilly K.A."/>
            <person name="Bruce D.C."/>
            <person name="Chertkov O."/>
            <person name="Freitas T."/>
            <person name="Jaissle J."/>
            <person name="Ladner J.T."/>
            <person name="Rosenzweig C.N."/>
            <person name="Gibbons H.S."/>
            <person name="Palacios G.F."/>
            <person name="Redden C.L."/>
            <person name="Xu Y."/>
            <person name="Minogue T.D."/>
            <person name="Chain P.S."/>
        </authorList>
    </citation>
    <scope>NUCLEOTIDE SEQUENCE [LARGE SCALE GENOMIC DNA]</scope>
    <source>
        <strain evidence="9 10">GA01-2794</strain>
    </source>
</reference>
<accession>A0A0B6D7A5</accession>
<dbReference type="PROSITE" id="PS01223">
    <property type="entry name" value="PROA"/>
    <property type="match status" value="1"/>
</dbReference>
<dbReference type="HAMAP" id="MF_00412">
    <property type="entry name" value="ProA"/>
    <property type="match status" value="1"/>
</dbReference>
<dbReference type="Proteomes" id="UP000031830">
    <property type="component" value="Chromosome"/>
</dbReference>
<evidence type="ECO:0000256" key="5">
    <source>
        <dbReference type="ARBA" id="ARBA00023002"/>
    </source>
</evidence>
<dbReference type="InterPro" id="IPR012134">
    <property type="entry name" value="Glu-5-SA_DH"/>
</dbReference>
<dbReference type="InterPro" id="IPR016163">
    <property type="entry name" value="Ald_DH_C"/>
</dbReference>
<dbReference type="PANTHER" id="PTHR11063">
    <property type="entry name" value="GLUTAMATE SEMIALDEHYDE DEHYDROGENASE"/>
    <property type="match status" value="1"/>
</dbReference>
<keyword evidence="3 7" id="KW-0641">Proline biosynthesis</keyword>
<dbReference type="InterPro" id="IPR000965">
    <property type="entry name" value="GPR_dom"/>
</dbReference>
<dbReference type="GO" id="GO:0005737">
    <property type="term" value="C:cytoplasm"/>
    <property type="evidence" value="ECO:0007669"/>
    <property type="project" value="UniProtKB-SubCell"/>
</dbReference>
<dbReference type="EMBL" id="CP009440">
    <property type="protein sequence ID" value="AJI54187.1"/>
    <property type="molecule type" value="Genomic_DNA"/>
</dbReference>
<dbReference type="OrthoDB" id="9809970at2"/>
<dbReference type="Gene3D" id="3.40.605.10">
    <property type="entry name" value="Aldehyde Dehydrogenase, Chain A, domain 1"/>
    <property type="match status" value="1"/>
</dbReference>
<evidence type="ECO:0000256" key="4">
    <source>
        <dbReference type="ARBA" id="ARBA00022857"/>
    </source>
</evidence>
<comment type="catalytic activity">
    <reaction evidence="6 7">
        <text>L-glutamate 5-semialdehyde + phosphate + NADP(+) = L-glutamyl 5-phosphate + NADPH + H(+)</text>
        <dbReference type="Rhea" id="RHEA:19541"/>
        <dbReference type="ChEBI" id="CHEBI:15378"/>
        <dbReference type="ChEBI" id="CHEBI:43474"/>
        <dbReference type="ChEBI" id="CHEBI:57783"/>
        <dbReference type="ChEBI" id="CHEBI:58066"/>
        <dbReference type="ChEBI" id="CHEBI:58274"/>
        <dbReference type="ChEBI" id="CHEBI:58349"/>
        <dbReference type="EC" id="1.2.1.41"/>
    </reaction>
</comment>
<comment type="function">
    <text evidence="7">Catalyzes the NADPH-dependent reduction of L-glutamate 5-phosphate into L-glutamate 5-semialdehyde and phosphate. The product spontaneously undergoes cyclization to form 1-pyrroline-5-carboxylate.</text>
</comment>
<name>A0A0B6D7A5_9GAMM</name>
<proteinExistence type="inferred from homology"/>
<dbReference type="GO" id="GO:0004350">
    <property type="term" value="F:glutamate-5-semialdehyde dehydrogenase activity"/>
    <property type="evidence" value="ECO:0007669"/>
    <property type="project" value="UniProtKB-UniRule"/>
</dbReference>
<evidence type="ECO:0000313" key="9">
    <source>
        <dbReference type="EMBL" id="AJI54187.1"/>
    </source>
</evidence>
<dbReference type="InterPro" id="IPR015590">
    <property type="entry name" value="Aldehyde_DH_dom"/>
</dbReference>
<gene>
    <name evidence="7 9" type="primary">proA</name>
    <name evidence="9" type="ORF">LA55_190</name>
</gene>
<dbReference type="NCBIfam" id="NF001221">
    <property type="entry name" value="PRK00197.1"/>
    <property type="match status" value="1"/>
</dbReference>
<dbReference type="UniPathway" id="UPA00098">
    <property type="reaction ID" value="UER00360"/>
</dbReference>
<feature type="domain" description="Aldehyde dehydrogenase" evidence="8">
    <location>
        <begin position="10"/>
        <end position="287"/>
    </location>
</feature>
<dbReference type="RefSeq" id="WP_044525491.1">
    <property type="nucleotide sequence ID" value="NZ_CP009440.1"/>
</dbReference>
<evidence type="ECO:0000259" key="8">
    <source>
        <dbReference type="Pfam" id="PF00171"/>
    </source>
</evidence>
<dbReference type="CDD" id="cd07079">
    <property type="entry name" value="ALDH_F18-19_ProA-GPR"/>
    <property type="match status" value="1"/>
</dbReference>
<dbReference type="SUPFAM" id="SSF53720">
    <property type="entry name" value="ALDH-like"/>
    <property type="match status" value="1"/>
</dbReference>
<sequence length="416" mass="45893">MSTSILEMGKNAKQAAKDLAKVNTELKNNVLHQLEKSLLDNAEYILQQNQKDLDNAKKNNLSKAFVDRLTLTSARIESMAQGVRQIADFADPIGKIEKGFKHPKGMTISQVRVPLGVIAMIFESRPNVTIDAGALALKSGNAIILRGGSDALHTNIALKNIFQEVCDKHGLSKNIVQLVEDITRERVTELVTLDKYIDVIIPRGGKSLKKAIQQQATIPMIETGAGICHTYIDEFADLDKAIKIVINAKTQRPGVCNALETLLVHQNIAERLLPKLEIELAKYNVELRADNESLKYLENAILAVPEDWDIEYLDLVLSIKTVANINEAIEHINTHGSMHSECIVTENYTNTEIFLNEVDAAAVYANASTRFTDGSEFGFGGEIGISTQKLHARGPMGINELTTLKYIIRGNGQVRV</sequence>
<dbReference type="EC" id="1.2.1.41" evidence="7"/>
<dbReference type="Pfam" id="PF00171">
    <property type="entry name" value="Aldedh"/>
    <property type="match status" value="2"/>
</dbReference>
<evidence type="ECO:0000256" key="6">
    <source>
        <dbReference type="ARBA" id="ARBA00049024"/>
    </source>
</evidence>
<dbReference type="NCBIfam" id="TIGR00407">
    <property type="entry name" value="proA"/>
    <property type="match status" value="1"/>
</dbReference>
<feature type="domain" description="Aldehyde dehydrogenase" evidence="8">
    <location>
        <begin position="316"/>
        <end position="406"/>
    </location>
</feature>
<keyword evidence="4 7" id="KW-0521">NADP</keyword>
<dbReference type="InterPro" id="IPR020593">
    <property type="entry name" value="G-glutamylP_reductase_CS"/>
</dbReference>
<dbReference type="KEGG" id="fpz:LA55_190"/>
<protein>
    <recommendedName>
        <fullName evidence="7">Gamma-glutamyl phosphate reductase</fullName>
        <shortName evidence="7">GPR</shortName>
        <ecNumber evidence="7">1.2.1.41</ecNumber>
    </recommendedName>
    <alternativeName>
        <fullName evidence="7">Glutamate-5-semialdehyde dehydrogenase</fullName>
    </alternativeName>
    <alternativeName>
        <fullName evidence="7">Glutamyl-gamma-semialdehyde dehydrogenase</fullName>
        <shortName evidence="7">GSA dehydrogenase</shortName>
    </alternativeName>
</protein>
<dbReference type="InterPro" id="IPR016161">
    <property type="entry name" value="Ald_DH/histidinol_DH"/>
</dbReference>
<comment type="pathway">
    <text evidence="1 7">Amino-acid biosynthesis; L-proline biosynthesis; L-glutamate 5-semialdehyde from L-glutamate: step 2/2.</text>
</comment>
<dbReference type="GO" id="GO:0055129">
    <property type="term" value="P:L-proline biosynthetic process"/>
    <property type="evidence" value="ECO:0007669"/>
    <property type="project" value="UniProtKB-UniRule"/>
</dbReference>
<comment type="similarity">
    <text evidence="7">Belongs to the gamma-glutamyl phosphate reductase family.</text>
</comment>
<dbReference type="STRING" id="28110.KU46_744"/>
<comment type="subcellular location">
    <subcellularLocation>
        <location evidence="7">Cytoplasm</location>
    </subcellularLocation>
</comment>
<keyword evidence="2 7" id="KW-0028">Amino-acid biosynthesis</keyword>